<name>A0A023BU53_9FLAO</name>
<comment type="similarity">
    <text evidence="1">Belongs to the sigma-70 factor family. ECF subfamily.</text>
</comment>
<accession>A0A023BU53</accession>
<evidence type="ECO:0000259" key="5">
    <source>
        <dbReference type="Pfam" id="PF04542"/>
    </source>
</evidence>
<dbReference type="SUPFAM" id="SSF88659">
    <property type="entry name" value="Sigma3 and sigma4 domains of RNA polymerase sigma factors"/>
    <property type="match status" value="1"/>
</dbReference>
<dbReference type="Pfam" id="PF04542">
    <property type="entry name" value="Sigma70_r2"/>
    <property type="match status" value="1"/>
</dbReference>
<dbReference type="PANTHER" id="PTHR43133:SF45">
    <property type="entry name" value="RNA POLYMERASE ECF-TYPE SIGMA FACTOR"/>
    <property type="match status" value="1"/>
</dbReference>
<evidence type="ECO:0000259" key="6">
    <source>
        <dbReference type="Pfam" id="PF08281"/>
    </source>
</evidence>
<dbReference type="EMBL" id="AQRA01000006">
    <property type="protein sequence ID" value="EZH73343.1"/>
    <property type="molecule type" value="Genomic_DNA"/>
</dbReference>
<evidence type="ECO:0000256" key="3">
    <source>
        <dbReference type="ARBA" id="ARBA00023082"/>
    </source>
</evidence>
<keyword evidence="2" id="KW-0805">Transcription regulation</keyword>
<dbReference type="InterPro" id="IPR014284">
    <property type="entry name" value="RNA_pol_sigma-70_dom"/>
</dbReference>
<feature type="domain" description="RNA polymerase sigma-70 region 2" evidence="5">
    <location>
        <begin position="13"/>
        <end position="76"/>
    </location>
</feature>
<organism evidence="7 8">
    <name type="scientific">Aquimarina atlantica</name>
    <dbReference type="NCBI Taxonomy" id="1317122"/>
    <lineage>
        <taxon>Bacteria</taxon>
        <taxon>Pseudomonadati</taxon>
        <taxon>Bacteroidota</taxon>
        <taxon>Flavobacteriia</taxon>
        <taxon>Flavobacteriales</taxon>
        <taxon>Flavobacteriaceae</taxon>
        <taxon>Aquimarina</taxon>
    </lineage>
</organism>
<dbReference type="InterPro" id="IPR013325">
    <property type="entry name" value="RNA_pol_sigma_r2"/>
</dbReference>
<sequence length="164" mass="19371">MLLNEETFTKILRSNKGILYKVANSYCKNTNDREDLIQEIIIQLWKAWPKYDDTYKVSTWMYRIALNVAISFYRKSNYHSNKYDTFNENLISTVHKQSSDSTENIEQLYHFIAQLSELNKALILLYLEKYSYEEIGTTLGISTTNVATKISRIKKQLKEKFNNN</sequence>
<dbReference type="GO" id="GO:0003677">
    <property type="term" value="F:DNA binding"/>
    <property type="evidence" value="ECO:0007669"/>
    <property type="project" value="InterPro"/>
</dbReference>
<keyword evidence="8" id="KW-1185">Reference proteome</keyword>
<dbReference type="InterPro" id="IPR013324">
    <property type="entry name" value="RNA_pol_sigma_r3/r4-like"/>
</dbReference>
<dbReference type="GO" id="GO:0016987">
    <property type="term" value="F:sigma factor activity"/>
    <property type="evidence" value="ECO:0007669"/>
    <property type="project" value="UniProtKB-KW"/>
</dbReference>
<dbReference type="InterPro" id="IPR007627">
    <property type="entry name" value="RNA_pol_sigma70_r2"/>
</dbReference>
<dbReference type="SUPFAM" id="SSF88946">
    <property type="entry name" value="Sigma2 domain of RNA polymerase sigma factors"/>
    <property type="match status" value="1"/>
</dbReference>
<evidence type="ECO:0000256" key="1">
    <source>
        <dbReference type="ARBA" id="ARBA00010641"/>
    </source>
</evidence>
<evidence type="ECO:0000313" key="8">
    <source>
        <dbReference type="Proteomes" id="UP000023541"/>
    </source>
</evidence>
<feature type="domain" description="RNA polymerase sigma factor 70 region 4 type 2" evidence="6">
    <location>
        <begin position="106"/>
        <end position="157"/>
    </location>
</feature>
<dbReference type="Pfam" id="PF08281">
    <property type="entry name" value="Sigma70_r4_2"/>
    <property type="match status" value="1"/>
</dbReference>
<dbReference type="PANTHER" id="PTHR43133">
    <property type="entry name" value="RNA POLYMERASE ECF-TYPE SIGMA FACTO"/>
    <property type="match status" value="1"/>
</dbReference>
<proteinExistence type="inferred from homology"/>
<dbReference type="Proteomes" id="UP000023541">
    <property type="component" value="Unassembled WGS sequence"/>
</dbReference>
<dbReference type="InterPro" id="IPR013249">
    <property type="entry name" value="RNA_pol_sigma70_r4_t2"/>
</dbReference>
<dbReference type="RefSeq" id="WP_034243382.1">
    <property type="nucleotide sequence ID" value="NZ_AQRA01000006.1"/>
</dbReference>
<dbReference type="Gene3D" id="1.10.1740.10">
    <property type="match status" value="1"/>
</dbReference>
<protein>
    <submittedName>
        <fullName evidence="7">RNA polymerase sigma 70</fullName>
    </submittedName>
</protein>
<dbReference type="InterPro" id="IPR036388">
    <property type="entry name" value="WH-like_DNA-bd_sf"/>
</dbReference>
<dbReference type="OrthoDB" id="9780326at2"/>
<dbReference type="GO" id="GO:0006352">
    <property type="term" value="P:DNA-templated transcription initiation"/>
    <property type="evidence" value="ECO:0007669"/>
    <property type="project" value="InterPro"/>
</dbReference>
<keyword evidence="3" id="KW-0731">Sigma factor</keyword>
<dbReference type="InterPro" id="IPR039425">
    <property type="entry name" value="RNA_pol_sigma-70-like"/>
</dbReference>
<dbReference type="NCBIfam" id="TIGR02937">
    <property type="entry name" value="sigma70-ECF"/>
    <property type="match status" value="1"/>
</dbReference>
<evidence type="ECO:0000256" key="2">
    <source>
        <dbReference type="ARBA" id="ARBA00023015"/>
    </source>
</evidence>
<reference evidence="7 8" key="1">
    <citation type="submission" date="2014-04" db="EMBL/GenBank/DDBJ databases">
        <title>Aquimarina sp. 22II-S11-z7 Genome Sequencing.</title>
        <authorList>
            <person name="Lai Q."/>
        </authorList>
    </citation>
    <scope>NUCLEOTIDE SEQUENCE [LARGE SCALE GENOMIC DNA]</scope>
    <source>
        <strain evidence="7 8">22II-S11-z7</strain>
    </source>
</reference>
<keyword evidence="4" id="KW-0804">Transcription</keyword>
<evidence type="ECO:0000313" key="7">
    <source>
        <dbReference type="EMBL" id="EZH73343.1"/>
    </source>
</evidence>
<comment type="caution">
    <text evidence="7">The sequence shown here is derived from an EMBL/GenBank/DDBJ whole genome shotgun (WGS) entry which is preliminary data.</text>
</comment>
<dbReference type="eggNOG" id="COG1595">
    <property type="taxonomic scope" value="Bacteria"/>
</dbReference>
<evidence type="ECO:0000256" key="4">
    <source>
        <dbReference type="ARBA" id="ARBA00023163"/>
    </source>
</evidence>
<dbReference type="Gene3D" id="1.10.10.10">
    <property type="entry name" value="Winged helix-like DNA-binding domain superfamily/Winged helix DNA-binding domain"/>
    <property type="match status" value="1"/>
</dbReference>
<dbReference type="STRING" id="1317122.ATO12_20290"/>
<gene>
    <name evidence="7" type="ORF">ATO12_20290</name>
</gene>
<dbReference type="AlphaFoldDB" id="A0A023BU53"/>